<keyword evidence="6" id="KW-0915">Sodium</keyword>
<comment type="similarity">
    <text evidence="2">Belongs to the SLC13A/DASS transporter (TC 2.A.47) family. NADC subfamily.</text>
</comment>
<keyword evidence="6" id="KW-0406">Ion transport</keyword>
<evidence type="ECO:0000313" key="8">
    <source>
        <dbReference type="Ensembl" id="ENSPNYP00000008972.1"/>
    </source>
</evidence>
<feature type="transmembrane region" description="Helical" evidence="7">
    <location>
        <begin position="264"/>
        <end position="287"/>
    </location>
</feature>
<keyword evidence="6" id="KW-0813">Transport</keyword>
<feature type="transmembrane region" description="Helical" evidence="7">
    <location>
        <begin position="83"/>
        <end position="102"/>
    </location>
</feature>
<reference evidence="8" key="1">
    <citation type="submission" date="2023-09" db="UniProtKB">
        <authorList>
            <consortium name="Ensembl"/>
        </authorList>
    </citation>
    <scope>IDENTIFICATION</scope>
</reference>
<evidence type="ECO:0000256" key="5">
    <source>
        <dbReference type="ARBA" id="ARBA00023136"/>
    </source>
</evidence>
<feature type="transmembrane region" description="Helical" evidence="7">
    <location>
        <begin position="12"/>
        <end position="32"/>
    </location>
</feature>
<dbReference type="GeneTree" id="ENSGT01030000234550"/>
<dbReference type="PANTHER" id="PTHR10283">
    <property type="entry name" value="SOLUTE CARRIER FAMILY 13 MEMBER"/>
    <property type="match status" value="1"/>
</dbReference>
<name>A0A3B4FER0_9CICH</name>
<comment type="subcellular location">
    <subcellularLocation>
        <location evidence="1">Membrane</location>
        <topology evidence="1">Multi-pass membrane protein</topology>
    </subcellularLocation>
</comment>
<evidence type="ECO:0000256" key="7">
    <source>
        <dbReference type="SAM" id="Phobius"/>
    </source>
</evidence>
<proteinExistence type="inferred from homology"/>
<keyword evidence="4 7" id="KW-1133">Transmembrane helix</keyword>
<dbReference type="Ensembl" id="ENSPNYT00000009181.1">
    <property type="protein sequence ID" value="ENSPNYP00000008972.1"/>
    <property type="gene ID" value="ENSPNYG00000006774.1"/>
</dbReference>
<dbReference type="STRING" id="303518.ENSPNYP00000008972"/>
<dbReference type="InterPro" id="IPR001898">
    <property type="entry name" value="SLC13A/DASS"/>
</dbReference>
<evidence type="ECO:0000256" key="1">
    <source>
        <dbReference type="ARBA" id="ARBA00004141"/>
    </source>
</evidence>
<feature type="transmembrane region" description="Helical" evidence="7">
    <location>
        <begin position="39"/>
        <end position="63"/>
    </location>
</feature>
<dbReference type="Pfam" id="PF00939">
    <property type="entry name" value="Na_sulph_symp"/>
    <property type="match status" value="1"/>
</dbReference>
<feature type="transmembrane region" description="Helical" evidence="7">
    <location>
        <begin position="328"/>
        <end position="349"/>
    </location>
</feature>
<evidence type="ECO:0000256" key="6">
    <source>
        <dbReference type="ARBA" id="ARBA00023201"/>
    </source>
</evidence>
<feature type="transmembrane region" description="Helical" evidence="7">
    <location>
        <begin position="114"/>
        <end position="140"/>
    </location>
</feature>
<evidence type="ECO:0000256" key="2">
    <source>
        <dbReference type="ARBA" id="ARBA00006772"/>
    </source>
</evidence>
<keyword evidence="6" id="KW-0739">Sodium transport</keyword>
<dbReference type="GO" id="GO:0015382">
    <property type="term" value="F:sodium:sulfate symporter activity"/>
    <property type="evidence" value="ECO:0007669"/>
    <property type="project" value="TreeGrafter"/>
</dbReference>
<dbReference type="GO" id="GO:0005886">
    <property type="term" value="C:plasma membrane"/>
    <property type="evidence" value="ECO:0007669"/>
    <property type="project" value="TreeGrafter"/>
</dbReference>
<evidence type="ECO:0000256" key="4">
    <source>
        <dbReference type="ARBA" id="ARBA00022989"/>
    </source>
</evidence>
<dbReference type="AlphaFoldDB" id="A0A3B4FER0"/>
<accession>A0A3B4FER0</accession>
<feature type="transmembrane region" description="Helical" evidence="7">
    <location>
        <begin position="361"/>
        <end position="379"/>
    </location>
</feature>
<evidence type="ECO:0000256" key="3">
    <source>
        <dbReference type="ARBA" id="ARBA00022692"/>
    </source>
</evidence>
<keyword evidence="3 7" id="KW-0812">Transmembrane</keyword>
<feature type="transmembrane region" description="Helical" evidence="7">
    <location>
        <begin position="523"/>
        <end position="544"/>
    </location>
</feature>
<organism evidence="8">
    <name type="scientific">Pundamilia nyererei</name>
    <dbReference type="NCBI Taxonomy" id="303518"/>
    <lineage>
        <taxon>Eukaryota</taxon>
        <taxon>Metazoa</taxon>
        <taxon>Chordata</taxon>
        <taxon>Craniata</taxon>
        <taxon>Vertebrata</taxon>
        <taxon>Euteleostomi</taxon>
        <taxon>Actinopterygii</taxon>
        <taxon>Neopterygii</taxon>
        <taxon>Teleostei</taxon>
        <taxon>Neoteleostei</taxon>
        <taxon>Acanthomorphata</taxon>
        <taxon>Ovalentaria</taxon>
        <taxon>Cichlomorphae</taxon>
        <taxon>Cichliformes</taxon>
        <taxon>Cichlidae</taxon>
        <taxon>African cichlids</taxon>
        <taxon>Pseudocrenilabrinae</taxon>
        <taxon>Haplochromini</taxon>
        <taxon>Pundamilia</taxon>
    </lineage>
</organism>
<sequence>MLTKLSEALWNYHSLLLIILTPLLLLPLPLVIGTKEAECGFVLLLMAIYWITEVIPLSMTAMLPAILFPLCGIMSSSNVAKEYFNNFHFLLVGVICLATSIEKWGLHRRVALRLVTLVGVNPAWLLLGFMSGCAFLSMWVQNTSAVTMVMPIVDAVLKQILKANEEGYSGEDNPNLELDGTCTNSILYFIKKSTTAAENVPTASHRDTGCRQGRMLCKAMCIGIAYSSNIGGITTLPGTSPNLIFAEHLNRVYPDCNSINFANWLLLCLPISVIMLLLTWLWLYWIFIGSDFKFLWQCRGEQSDRERAVKKVLEDEYKKLGAIRSQEIFTGVVFVVMVLLWLTRSPGFIPGWASLFPHKSNYITDATVALVLGVLLFIVPAHGPSRKYESMISWKEFQASMPWQVALMVSGGFALAKGAEESGLSLWLARLMTPLGDLPVLATVTVACLLTTTLTEVASNAATITIFLPILSPLAEAIHVNPLYILIPATLCTSFSFLLPVSNPPGAVVYGYGHFTTLDMVKAGLGVNTIGVLAVLLAMATWGIPLFSLDTYPDWAPTFNSTTP</sequence>
<protein>
    <submittedName>
        <fullName evidence="8">Solute carrier family 13 member 1-like</fullName>
    </submittedName>
</protein>
<dbReference type="PANTHER" id="PTHR10283:SF65">
    <property type="entry name" value="SOLUTE CARRIER FAMILY 13 MEMBER 1"/>
    <property type="match status" value="1"/>
</dbReference>
<keyword evidence="5 7" id="KW-0472">Membrane</keyword>